<organism evidence="18 19">
    <name type="scientific">Candidatus Ornithocaccomicrobium faecavium</name>
    <dbReference type="NCBI Taxonomy" id="2840890"/>
    <lineage>
        <taxon>Bacteria</taxon>
        <taxon>Bacillati</taxon>
        <taxon>Bacillota</taxon>
        <taxon>Clostridia</taxon>
        <taxon>Candidatus Ornithocaccomicrobium</taxon>
    </lineage>
</organism>
<dbReference type="InterPro" id="IPR018198">
    <property type="entry name" value="ATP_PRibTrfase_CS"/>
</dbReference>
<keyword evidence="12 16" id="KW-0547">Nucleotide-binding</keyword>
<dbReference type="SUPFAM" id="SSF53850">
    <property type="entry name" value="Periplasmic binding protein-like II"/>
    <property type="match status" value="1"/>
</dbReference>
<gene>
    <name evidence="16" type="primary">hisG</name>
    <name evidence="18" type="ORF">IAA64_14245</name>
</gene>
<dbReference type="PANTHER" id="PTHR21403">
    <property type="entry name" value="ATP PHOSPHORIBOSYLTRANSFERASE ATP-PRTASE"/>
    <property type="match status" value="1"/>
</dbReference>
<evidence type="ECO:0000256" key="5">
    <source>
        <dbReference type="ARBA" id="ARBA00011496"/>
    </source>
</evidence>
<dbReference type="EMBL" id="DVOT01000255">
    <property type="protein sequence ID" value="HIV29119.1"/>
    <property type="molecule type" value="Genomic_DNA"/>
</dbReference>
<evidence type="ECO:0000256" key="16">
    <source>
        <dbReference type="HAMAP-Rule" id="MF_01018"/>
    </source>
</evidence>
<dbReference type="FunFam" id="3.40.190.10:FF:000011">
    <property type="entry name" value="ATP phosphoribosyltransferase"/>
    <property type="match status" value="1"/>
</dbReference>
<dbReference type="GO" id="GO:0000105">
    <property type="term" value="P:L-histidine biosynthetic process"/>
    <property type="evidence" value="ECO:0007669"/>
    <property type="project" value="UniProtKB-UniRule"/>
</dbReference>
<evidence type="ECO:0000256" key="4">
    <source>
        <dbReference type="ARBA" id="ARBA00009489"/>
    </source>
</evidence>
<comment type="subunit">
    <text evidence="5 16">Heteromultimer composed of HisG and HisZ subunits.</text>
</comment>
<evidence type="ECO:0000313" key="19">
    <source>
        <dbReference type="Proteomes" id="UP000886884"/>
    </source>
</evidence>
<comment type="function">
    <text evidence="15 16">Catalyzes the condensation of ATP and 5-phosphoribose 1-diphosphate to form N'-(5'-phosphoribosyl)-ATP (PR-ATP). Has a crucial role in the pathway because the rate of histidine biosynthesis seems to be controlled primarily by regulation of HisG enzymatic activity.</text>
</comment>
<evidence type="ECO:0000256" key="10">
    <source>
        <dbReference type="ARBA" id="ARBA00022676"/>
    </source>
</evidence>
<evidence type="ECO:0000256" key="2">
    <source>
        <dbReference type="ARBA" id="ARBA00004496"/>
    </source>
</evidence>
<comment type="pathway">
    <text evidence="3 16">Amino-acid biosynthesis; L-histidine biosynthesis; L-histidine from 5-phospho-alpha-D-ribose 1-diphosphate: step 1/9.</text>
</comment>
<feature type="domain" description="ATP phosphoribosyltransferase catalytic" evidence="17">
    <location>
        <begin position="51"/>
        <end position="202"/>
    </location>
</feature>
<evidence type="ECO:0000256" key="9">
    <source>
        <dbReference type="ARBA" id="ARBA00022605"/>
    </source>
</evidence>
<evidence type="ECO:0000256" key="6">
    <source>
        <dbReference type="ARBA" id="ARBA00011946"/>
    </source>
</evidence>
<comment type="subcellular location">
    <subcellularLocation>
        <location evidence="2 16">Cytoplasm</location>
    </subcellularLocation>
</comment>
<dbReference type="HAMAP" id="MF_01018">
    <property type="entry name" value="HisG_Short"/>
    <property type="match status" value="1"/>
</dbReference>
<comment type="caution">
    <text evidence="18">The sequence shown here is derived from an EMBL/GenBank/DDBJ whole genome shotgun (WGS) entry which is preliminary data.</text>
</comment>
<dbReference type="Pfam" id="PF01634">
    <property type="entry name" value="HisG"/>
    <property type="match status" value="1"/>
</dbReference>
<evidence type="ECO:0000256" key="15">
    <source>
        <dbReference type="ARBA" id="ARBA00024861"/>
    </source>
</evidence>
<dbReference type="Proteomes" id="UP000886884">
    <property type="component" value="Unassembled WGS sequence"/>
</dbReference>
<protein>
    <recommendedName>
        <fullName evidence="7 16">ATP phosphoribosyltransferase</fullName>
        <shortName evidence="16">ATP-PRT</shortName>
        <shortName evidence="16">ATP-PRTase</shortName>
        <ecNumber evidence="6 16">2.4.2.17</ecNumber>
    </recommendedName>
</protein>
<dbReference type="PANTHER" id="PTHR21403:SF8">
    <property type="entry name" value="ATP PHOSPHORIBOSYLTRANSFERASE"/>
    <property type="match status" value="1"/>
</dbReference>
<dbReference type="EC" id="2.4.2.17" evidence="6 16"/>
<keyword evidence="11 16" id="KW-0808">Transferase</keyword>
<proteinExistence type="inferred from homology"/>
<dbReference type="InterPro" id="IPR001348">
    <property type="entry name" value="ATP_PRibTrfase_HisG"/>
</dbReference>
<accession>A0A9D1PBM2</accession>
<keyword evidence="13 16" id="KW-0067">ATP-binding</keyword>
<reference evidence="18" key="1">
    <citation type="submission" date="2020-10" db="EMBL/GenBank/DDBJ databases">
        <authorList>
            <person name="Gilroy R."/>
        </authorList>
    </citation>
    <scope>NUCLEOTIDE SEQUENCE</scope>
    <source>
        <strain evidence="18">CHK183-6373</strain>
    </source>
</reference>
<reference evidence="18" key="2">
    <citation type="journal article" date="2021" name="PeerJ">
        <title>Extensive microbial diversity within the chicken gut microbiome revealed by metagenomics and culture.</title>
        <authorList>
            <person name="Gilroy R."/>
            <person name="Ravi A."/>
            <person name="Getino M."/>
            <person name="Pursley I."/>
            <person name="Horton D.L."/>
            <person name="Alikhan N.F."/>
            <person name="Baker D."/>
            <person name="Gharbi K."/>
            <person name="Hall N."/>
            <person name="Watson M."/>
            <person name="Adriaenssens E.M."/>
            <person name="Foster-Nyarko E."/>
            <person name="Jarju S."/>
            <person name="Secka A."/>
            <person name="Antonio M."/>
            <person name="Oren A."/>
            <person name="Chaudhuri R.R."/>
            <person name="La Ragione R."/>
            <person name="Hildebrand F."/>
            <person name="Pallen M.J."/>
        </authorList>
    </citation>
    <scope>NUCLEOTIDE SEQUENCE</scope>
    <source>
        <strain evidence="18">CHK183-6373</strain>
    </source>
</reference>
<keyword evidence="14 16" id="KW-0368">Histidine biosynthesis</keyword>
<keyword evidence="9 16" id="KW-0028">Amino-acid biosynthesis</keyword>
<evidence type="ECO:0000256" key="13">
    <source>
        <dbReference type="ARBA" id="ARBA00022840"/>
    </source>
</evidence>
<dbReference type="InterPro" id="IPR024893">
    <property type="entry name" value="ATP_PRibTrfase_HisG_short"/>
</dbReference>
<dbReference type="GO" id="GO:0003879">
    <property type="term" value="F:ATP phosphoribosyltransferase activity"/>
    <property type="evidence" value="ECO:0007669"/>
    <property type="project" value="UniProtKB-UniRule"/>
</dbReference>
<sequence>MLNIALPKGRMGDKVLKLFSQIGFGELALGEDSRKLVVESPDGRVRYLLVKPSDVAIYVERGAADIGVAGKDTLMETEPDVYELLDLKFGKCVVAVAAKNGWVEDVSLPLRVATKYVNIAQNYYLSLNRQIDIIKLNGSIELAPILGLSDVIVDIVETGTTLKENDLSVFNVIAPSSARLIANRASYQFHAPLIDEIKAKLEAIV</sequence>
<evidence type="ECO:0000259" key="17">
    <source>
        <dbReference type="Pfam" id="PF01634"/>
    </source>
</evidence>
<dbReference type="GO" id="GO:0005524">
    <property type="term" value="F:ATP binding"/>
    <property type="evidence" value="ECO:0007669"/>
    <property type="project" value="UniProtKB-KW"/>
</dbReference>
<evidence type="ECO:0000256" key="11">
    <source>
        <dbReference type="ARBA" id="ARBA00022679"/>
    </source>
</evidence>
<evidence type="ECO:0000256" key="14">
    <source>
        <dbReference type="ARBA" id="ARBA00023102"/>
    </source>
</evidence>
<evidence type="ECO:0000256" key="1">
    <source>
        <dbReference type="ARBA" id="ARBA00000915"/>
    </source>
</evidence>
<comment type="domain">
    <text evidence="16">Lacks the C-terminal regulatory region which is replaced by HisZ.</text>
</comment>
<dbReference type="Gene3D" id="3.40.190.10">
    <property type="entry name" value="Periplasmic binding protein-like II"/>
    <property type="match status" value="2"/>
</dbReference>
<comment type="similarity">
    <text evidence="4 16">Belongs to the ATP phosphoribosyltransferase family. Short subfamily.</text>
</comment>
<dbReference type="GO" id="GO:0005737">
    <property type="term" value="C:cytoplasm"/>
    <property type="evidence" value="ECO:0007669"/>
    <property type="project" value="UniProtKB-SubCell"/>
</dbReference>
<dbReference type="CDD" id="cd13595">
    <property type="entry name" value="PBP2_HisGs"/>
    <property type="match status" value="1"/>
</dbReference>
<dbReference type="PROSITE" id="PS01316">
    <property type="entry name" value="ATP_P_PHORIBOSYLTR"/>
    <property type="match status" value="1"/>
</dbReference>
<name>A0A9D1PBM2_9FIRM</name>
<keyword evidence="10 16" id="KW-0328">Glycosyltransferase</keyword>
<comment type="catalytic activity">
    <reaction evidence="1 16">
        <text>1-(5-phospho-beta-D-ribosyl)-ATP + diphosphate = 5-phospho-alpha-D-ribose 1-diphosphate + ATP</text>
        <dbReference type="Rhea" id="RHEA:18473"/>
        <dbReference type="ChEBI" id="CHEBI:30616"/>
        <dbReference type="ChEBI" id="CHEBI:33019"/>
        <dbReference type="ChEBI" id="CHEBI:58017"/>
        <dbReference type="ChEBI" id="CHEBI:73183"/>
        <dbReference type="EC" id="2.4.2.17"/>
    </reaction>
</comment>
<evidence type="ECO:0000256" key="8">
    <source>
        <dbReference type="ARBA" id="ARBA00022490"/>
    </source>
</evidence>
<evidence type="ECO:0000313" key="18">
    <source>
        <dbReference type="EMBL" id="HIV29119.1"/>
    </source>
</evidence>
<dbReference type="InterPro" id="IPR013820">
    <property type="entry name" value="ATP_PRibTrfase_cat"/>
</dbReference>
<evidence type="ECO:0000256" key="3">
    <source>
        <dbReference type="ARBA" id="ARBA00004667"/>
    </source>
</evidence>
<keyword evidence="8 16" id="KW-0963">Cytoplasm</keyword>
<evidence type="ECO:0000256" key="12">
    <source>
        <dbReference type="ARBA" id="ARBA00022741"/>
    </source>
</evidence>
<dbReference type="NCBIfam" id="TIGR00070">
    <property type="entry name" value="hisG"/>
    <property type="match status" value="1"/>
</dbReference>
<evidence type="ECO:0000256" key="7">
    <source>
        <dbReference type="ARBA" id="ARBA00020998"/>
    </source>
</evidence>
<dbReference type="AlphaFoldDB" id="A0A9D1PBM2"/>